<protein>
    <submittedName>
        <fullName evidence="1">Uncharacterized protein</fullName>
    </submittedName>
</protein>
<dbReference type="RefSeq" id="WP_128196400.1">
    <property type="nucleotide sequence ID" value="NZ_SACJ01000009.1"/>
</dbReference>
<sequence>MATITLSYDARNVIAKKTIAYILSLGVFKKIEKTAIDLSLEDVKKGRVTTYKSTSDLFNKVLG</sequence>
<evidence type="ECO:0000313" key="1">
    <source>
        <dbReference type="EMBL" id="RVT73925.1"/>
    </source>
</evidence>
<dbReference type="AlphaFoldDB" id="A0A437KQA3"/>
<name>A0A437KQA3_9FLAO</name>
<proteinExistence type="predicted"/>
<comment type="caution">
    <text evidence="1">The sequence shown here is derived from an EMBL/GenBank/DDBJ whole genome shotgun (WGS) entry which is preliminary data.</text>
</comment>
<gene>
    <name evidence="1" type="ORF">EOD40_13485</name>
</gene>
<reference evidence="1 2" key="1">
    <citation type="submission" date="2019-01" db="EMBL/GenBank/DDBJ databases">
        <authorList>
            <person name="Chen W.-M."/>
        </authorList>
    </citation>
    <scope>NUCLEOTIDE SEQUENCE [LARGE SCALE GENOMIC DNA]</scope>
    <source>
        <strain evidence="1 2">BBQ-12</strain>
    </source>
</reference>
<accession>A0A437KQA3</accession>
<organism evidence="1 2">
    <name type="scientific">Flavobacterium sufflavum</name>
    <dbReference type="NCBI Taxonomy" id="1921138"/>
    <lineage>
        <taxon>Bacteria</taxon>
        <taxon>Pseudomonadati</taxon>
        <taxon>Bacteroidota</taxon>
        <taxon>Flavobacteriia</taxon>
        <taxon>Flavobacteriales</taxon>
        <taxon>Flavobacteriaceae</taxon>
        <taxon>Flavobacterium</taxon>
    </lineage>
</organism>
<evidence type="ECO:0000313" key="2">
    <source>
        <dbReference type="Proteomes" id="UP000285211"/>
    </source>
</evidence>
<keyword evidence="2" id="KW-1185">Reference proteome</keyword>
<dbReference type="OrthoDB" id="1371644at2"/>
<dbReference type="Proteomes" id="UP000285211">
    <property type="component" value="Unassembled WGS sequence"/>
</dbReference>
<dbReference type="EMBL" id="SACJ01000009">
    <property type="protein sequence ID" value="RVT73925.1"/>
    <property type="molecule type" value="Genomic_DNA"/>
</dbReference>